<dbReference type="InterPro" id="IPR005119">
    <property type="entry name" value="LysR_subst-bd"/>
</dbReference>
<protein>
    <submittedName>
        <fullName evidence="6">LysR family transcriptional regulator</fullName>
    </submittedName>
</protein>
<dbReference type="GO" id="GO:0000976">
    <property type="term" value="F:transcription cis-regulatory region binding"/>
    <property type="evidence" value="ECO:0007669"/>
    <property type="project" value="TreeGrafter"/>
</dbReference>
<dbReference type="Gene3D" id="3.40.190.290">
    <property type="match status" value="1"/>
</dbReference>
<comment type="similarity">
    <text evidence="1">Belongs to the LysR transcriptional regulatory family.</text>
</comment>
<keyword evidence="4" id="KW-0804">Transcription</keyword>
<dbReference type="Gene3D" id="1.10.10.10">
    <property type="entry name" value="Winged helix-like DNA-binding domain superfamily/Winged helix DNA-binding domain"/>
    <property type="match status" value="1"/>
</dbReference>
<evidence type="ECO:0000313" key="6">
    <source>
        <dbReference type="EMBL" id="RVU33259.1"/>
    </source>
</evidence>
<keyword evidence="2" id="KW-0805">Transcription regulation</keyword>
<dbReference type="Proteomes" id="UP000283077">
    <property type="component" value="Unassembled WGS sequence"/>
</dbReference>
<gene>
    <name evidence="6" type="ORF">EOE67_17530</name>
</gene>
<dbReference type="InterPro" id="IPR000847">
    <property type="entry name" value="LysR_HTH_N"/>
</dbReference>
<dbReference type="SUPFAM" id="SSF53850">
    <property type="entry name" value="Periplasmic binding protein-like II"/>
    <property type="match status" value="1"/>
</dbReference>
<dbReference type="InterPro" id="IPR036390">
    <property type="entry name" value="WH_DNA-bd_sf"/>
</dbReference>
<feature type="domain" description="HTH lysR-type" evidence="5">
    <location>
        <begin position="1"/>
        <end position="58"/>
    </location>
</feature>
<sequence length="298" mass="32865">MNLQQLQTLAVVVETGSFSAAARRLQKAQSAVSSAIAELEIDLGIQLFDRSKRYPQLTAAGERVLQQALIINAQCQALSEFAAGLSDGEESTLTLAVDDEGQLPWLAPILAEFALAFPRLELRLLFPLLEDLTLLLRQGEADLAISYQPLSPPTDIERWPLQAINFVLLVAVTHPLAAFVEDGVTTNQLQQHRQLLVTDRLQGVEKQRGRLAADVWWLEGDMAVLALVKQGLGWAWLPEPLAQTALAEQPKALLPLHLKDTAGLPSSILPVQLELWRQRGKTPGPAARWLLQRLLNRV</sequence>
<dbReference type="EMBL" id="SACS01000024">
    <property type="protein sequence ID" value="RVU33259.1"/>
    <property type="molecule type" value="Genomic_DNA"/>
</dbReference>
<name>A0A437QFA1_9GAMM</name>
<dbReference type="PROSITE" id="PS50931">
    <property type="entry name" value="HTH_LYSR"/>
    <property type="match status" value="1"/>
</dbReference>
<dbReference type="PRINTS" id="PR00039">
    <property type="entry name" value="HTHLYSR"/>
</dbReference>
<proteinExistence type="inferred from homology"/>
<keyword evidence="3" id="KW-0238">DNA-binding</keyword>
<evidence type="ECO:0000256" key="4">
    <source>
        <dbReference type="ARBA" id="ARBA00023163"/>
    </source>
</evidence>
<reference evidence="6 7" key="1">
    <citation type="submission" date="2019-01" db="EMBL/GenBank/DDBJ databases">
        <authorList>
            <person name="Chen W.-M."/>
        </authorList>
    </citation>
    <scope>NUCLEOTIDE SEQUENCE [LARGE SCALE GENOMIC DNA]</scope>
    <source>
        <strain evidence="6 7">KYPC3</strain>
    </source>
</reference>
<dbReference type="RefSeq" id="WP_127700633.1">
    <property type="nucleotide sequence ID" value="NZ_SACS01000024.1"/>
</dbReference>
<dbReference type="SUPFAM" id="SSF46785">
    <property type="entry name" value="Winged helix' DNA-binding domain"/>
    <property type="match status" value="1"/>
</dbReference>
<evidence type="ECO:0000256" key="2">
    <source>
        <dbReference type="ARBA" id="ARBA00023015"/>
    </source>
</evidence>
<dbReference type="OrthoDB" id="196624at2"/>
<dbReference type="PANTHER" id="PTHR30126">
    <property type="entry name" value="HTH-TYPE TRANSCRIPTIONAL REGULATOR"/>
    <property type="match status" value="1"/>
</dbReference>
<dbReference type="CDD" id="cd05466">
    <property type="entry name" value="PBP2_LTTR_substrate"/>
    <property type="match status" value="1"/>
</dbReference>
<dbReference type="InterPro" id="IPR036388">
    <property type="entry name" value="WH-like_DNA-bd_sf"/>
</dbReference>
<evidence type="ECO:0000259" key="5">
    <source>
        <dbReference type="PROSITE" id="PS50931"/>
    </source>
</evidence>
<dbReference type="Pfam" id="PF00126">
    <property type="entry name" value="HTH_1"/>
    <property type="match status" value="1"/>
</dbReference>
<keyword evidence="7" id="KW-1185">Reference proteome</keyword>
<evidence type="ECO:0000256" key="1">
    <source>
        <dbReference type="ARBA" id="ARBA00009437"/>
    </source>
</evidence>
<dbReference type="Pfam" id="PF03466">
    <property type="entry name" value="LysR_substrate"/>
    <property type="match status" value="1"/>
</dbReference>
<dbReference type="GO" id="GO:0003700">
    <property type="term" value="F:DNA-binding transcription factor activity"/>
    <property type="evidence" value="ECO:0007669"/>
    <property type="project" value="InterPro"/>
</dbReference>
<evidence type="ECO:0000313" key="7">
    <source>
        <dbReference type="Proteomes" id="UP000283077"/>
    </source>
</evidence>
<comment type="caution">
    <text evidence="6">The sequence shown here is derived from an EMBL/GenBank/DDBJ whole genome shotgun (WGS) entry which is preliminary data.</text>
</comment>
<organism evidence="6 7">
    <name type="scientific">Rheinheimera riviphila</name>
    <dbReference type="NCBI Taxonomy" id="1834037"/>
    <lineage>
        <taxon>Bacteria</taxon>
        <taxon>Pseudomonadati</taxon>
        <taxon>Pseudomonadota</taxon>
        <taxon>Gammaproteobacteria</taxon>
        <taxon>Chromatiales</taxon>
        <taxon>Chromatiaceae</taxon>
        <taxon>Rheinheimera</taxon>
    </lineage>
</organism>
<dbReference type="AlphaFoldDB" id="A0A437QFA1"/>
<dbReference type="FunFam" id="1.10.10.10:FF:000001">
    <property type="entry name" value="LysR family transcriptional regulator"/>
    <property type="match status" value="1"/>
</dbReference>
<dbReference type="PANTHER" id="PTHR30126:SF91">
    <property type="entry name" value="LYSR FAMILY TRANSCRIPTIONAL REGULATOR"/>
    <property type="match status" value="1"/>
</dbReference>
<accession>A0A437QFA1</accession>
<evidence type="ECO:0000256" key="3">
    <source>
        <dbReference type="ARBA" id="ARBA00023125"/>
    </source>
</evidence>